<dbReference type="Gene3D" id="3.40.190.80">
    <property type="match status" value="1"/>
</dbReference>
<name>A0ABQ7JC83_9APIC</name>
<dbReference type="Proteomes" id="UP000823046">
    <property type="component" value="Unassembled WGS sequence"/>
</dbReference>
<sequence>MEADFEVTATFVKELAILAGSMILESSKRTKRIEMKKTFADLVTETDVSIERELIGRIRAAFPSHRFLCEESSSDKDKLSDEPTWIIDPIDGTTNYIHGFPFYCVSIAFARNRIVLIGCVNAPSFNELFFASKGGGAYLNGERIFASDRTDIATCLLATDWNSSRLNVGSDALSDSAQQIRSHIKARNMKNLDAIVHRVRNIRCLGASALELCFIAAGRLDLLFQFGPHEWDIAAGMLMVQEAGGVVMDIDGTEPLDIGVGRVLAASTREASISLTKLISS</sequence>
<dbReference type="PANTHER" id="PTHR20854">
    <property type="entry name" value="INOSITOL MONOPHOSPHATASE"/>
    <property type="match status" value="1"/>
</dbReference>
<keyword evidence="5 7" id="KW-0378">Hydrolase</keyword>
<evidence type="ECO:0000256" key="5">
    <source>
        <dbReference type="ARBA" id="ARBA00022801"/>
    </source>
</evidence>
<dbReference type="InterPro" id="IPR000760">
    <property type="entry name" value="Inositol_monophosphatase-like"/>
</dbReference>
<keyword evidence="9" id="KW-1185">Reference proteome</keyword>
<evidence type="ECO:0000313" key="8">
    <source>
        <dbReference type="EMBL" id="KAF8821631.1"/>
    </source>
</evidence>
<dbReference type="PRINTS" id="PR00377">
    <property type="entry name" value="IMPHPHTASES"/>
</dbReference>
<dbReference type="Pfam" id="PF00459">
    <property type="entry name" value="Inositol_P"/>
    <property type="match status" value="1"/>
</dbReference>
<dbReference type="PANTHER" id="PTHR20854:SF4">
    <property type="entry name" value="INOSITOL-1-MONOPHOSPHATASE-RELATED"/>
    <property type="match status" value="1"/>
</dbReference>
<dbReference type="PROSITE" id="PS00630">
    <property type="entry name" value="IMP_2"/>
    <property type="match status" value="1"/>
</dbReference>
<dbReference type="InterPro" id="IPR020550">
    <property type="entry name" value="Inositol_monophosphatase_CS"/>
</dbReference>
<dbReference type="CDD" id="cd01639">
    <property type="entry name" value="IMPase"/>
    <property type="match status" value="1"/>
</dbReference>
<comment type="catalytic activity">
    <reaction evidence="1 7">
        <text>a myo-inositol phosphate + H2O = myo-inositol + phosphate</text>
        <dbReference type="Rhea" id="RHEA:24056"/>
        <dbReference type="ChEBI" id="CHEBI:15377"/>
        <dbReference type="ChEBI" id="CHEBI:17268"/>
        <dbReference type="ChEBI" id="CHEBI:43474"/>
        <dbReference type="ChEBI" id="CHEBI:84139"/>
        <dbReference type="EC" id="3.1.3.25"/>
    </reaction>
</comment>
<keyword evidence="6 7" id="KW-0460">Magnesium</keyword>
<reference evidence="8 9" key="1">
    <citation type="journal article" date="2020" name="bioRxiv">
        <title>Metabolic contributions of an alphaproteobacterial endosymbiont in the apicomplexan Cardiosporidium cionae.</title>
        <authorList>
            <person name="Hunter E.S."/>
            <person name="Paight C.J."/>
            <person name="Lane C.E."/>
        </authorList>
    </citation>
    <scope>NUCLEOTIDE SEQUENCE [LARGE SCALE GENOMIC DNA]</scope>
    <source>
        <strain evidence="8">ESH_2018</strain>
    </source>
</reference>
<dbReference type="SUPFAM" id="SSF56655">
    <property type="entry name" value="Carbohydrate phosphatase"/>
    <property type="match status" value="1"/>
</dbReference>
<evidence type="ECO:0000256" key="1">
    <source>
        <dbReference type="ARBA" id="ARBA00001033"/>
    </source>
</evidence>
<dbReference type="InterPro" id="IPR020583">
    <property type="entry name" value="Inositol_monoP_metal-BS"/>
</dbReference>
<dbReference type="Gene3D" id="3.30.540.10">
    <property type="entry name" value="Fructose-1,6-Bisphosphatase, subunit A, domain 1"/>
    <property type="match status" value="1"/>
</dbReference>
<gene>
    <name evidence="8" type="ORF">IE077_001788</name>
</gene>
<comment type="cofactor">
    <cofactor evidence="2 7">
        <name>Mg(2+)</name>
        <dbReference type="ChEBI" id="CHEBI:18420"/>
    </cofactor>
</comment>
<dbReference type="EC" id="3.1.3.25" evidence="7"/>
<dbReference type="PROSITE" id="PS00629">
    <property type="entry name" value="IMP_1"/>
    <property type="match status" value="1"/>
</dbReference>
<proteinExistence type="inferred from homology"/>
<evidence type="ECO:0000256" key="6">
    <source>
        <dbReference type="ARBA" id="ARBA00022842"/>
    </source>
</evidence>
<comment type="pathway">
    <text evidence="7">Polyol metabolism; myo-inositol biosynthesis; myo-inositol from D-glucose 6-phosphate: step 2/2.</text>
</comment>
<evidence type="ECO:0000313" key="9">
    <source>
        <dbReference type="Proteomes" id="UP000823046"/>
    </source>
</evidence>
<keyword evidence="4 7" id="KW-0479">Metal-binding</keyword>
<evidence type="ECO:0000256" key="7">
    <source>
        <dbReference type="RuleBase" id="RU364068"/>
    </source>
</evidence>
<evidence type="ECO:0000256" key="2">
    <source>
        <dbReference type="ARBA" id="ARBA00001946"/>
    </source>
</evidence>
<comment type="caution">
    <text evidence="8">The sequence shown here is derived from an EMBL/GenBank/DDBJ whole genome shotgun (WGS) entry which is preliminary data.</text>
</comment>
<comment type="similarity">
    <text evidence="3 7">Belongs to the inositol monophosphatase superfamily.</text>
</comment>
<dbReference type="InterPro" id="IPR033942">
    <property type="entry name" value="IMPase"/>
</dbReference>
<protein>
    <recommendedName>
        <fullName evidence="7">Inositol-1-monophosphatase</fullName>
        <ecNumber evidence="7">3.1.3.25</ecNumber>
    </recommendedName>
</protein>
<evidence type="ECO:0000256" key="4">
    <source>
        <dbReference type="ARBA" id="ARBA00022723"/>
    </source>
</evidence>
<dbReference type="EMBL" id="JADAQX010000152">
    <property type="protein sequence ID" value="KAF8821631.1"/>
    <property type="molecule type" value="Genomic_DNA"/>
</dbReference>
<organism evidence="8 9">
    <name type="scientific">Cardiosporidium cionae</name>
    <dbReference type="NCBI Taxonomy" id="476202"/>
    <lineage>
        <taxon>Eukaryota</taxon>
        <taxon>Sar</taxon>
        <taxon>Alveolata</taxon>
        <taxon>Apicomplexa</taxon>
        <taxon>Aconoidasida</taxon>
        <taxon>Nephromycida</taxon>
        <taxon>Cardiosporidium</taxon>
    </lineage>
</organism>
<evidence type="ECO:0000256" key="3">
    <source>
        <dbReference type="ARBA" id="ARBA00009759"/>
    </source>
</evidence>
<accession>A0ABQ7JC83</accession>